<evidence type="ECO:0000256" key="10">
    <source>
        <dbReference type="ARBA" id="ARBA00023170"/>
    </source>
</evidence>
<dbReference type="SUPFAM" id="SSF52058">
    <property type="entry name" value="L domain-like"/>
    <property type="match status" value="3"/>
</dbReference>
<dbReference type="PRINTS" id="PR00019">
    <property type="entry name" value="LEURICHRPT"/>
</dbReference>
<dbReference type="InterPro" id="IPR001611">
    <property type="entry name" value="Leu-rich_rpt"/>
</dbReference>
<name>A0A5D2F1W7_GOSDA</name>
<proteinExistence type="inferred from homology"/>
<keyword evidence="11" id="KW-0325">Glycoprotein</keyword>
<evidence type="ECO:0000256" key="11">
    <source>
        <dbReference type="ARBA" id="ARBA00023180"/>
    </source>
</evidence>
<dbReference type="Gene3D" id="3.80.10.10">
    <property type="entry name" value="Ribonuclease Inhibitor"/>
    <property type="match status" value="4"/>
</dbReference>
<feature type="transmembrane region" description="Helical" evidence="12">
    <location>
        <begin position="905"/>
        <end position="926"/>
    </location>
</feature>
<keyword evidence="10" id="KW-0675">Receptor</keyword>
<evidence type="ECO:0008006" key="16">
    <source>
        <dbReference type="Google" id="ProtNLM"/>
    </source>
</evidence>
<dbReference type="AlphaFoldDB" id="A0A5D2F1W7"/>
<evidence type="ECO:0000313" key="15">
    <source>
        <dbReference type="Proteomes" id="UP000323506"/>
    </source>
</evidence>
<evidence type="ECO:0000256" key="1">
    <source>
        <dbReference type="ARBA" id="ARBA00004167"/>
    </source>
</evidence>
<dbReference type="FunFam" id="3.80.10.10:FF:000095">
    <property type="entry name" value="LRR receptor-like serine/threonine-protein kinase GSO1"/>
    <property type="match status" value="1"/>
</dbReference>
<keyword evidence="4" id="KW-1003">Cell membrane</keyword>
<evidence type="ECO:0000256" key="3">
    <source>
        <dbReference type="ARBA" id="ARBA00009592"/>
    </source>
</evidence>
<keyword evidence="5" id="KW-0433">Leucine-rich repeat</keyword>
<keyword evidence="8 12" id="KW-1133">Transmembrane helix</keyword>
<evidence type="ECO:0000256" key="8">
    <source>
        <dbReference type="ARBA" id="ARBA00022989"/>
    </source>
</evidence>
<dbReference type="Pfam" id="PF07723">
    <property type="entry name" value="LRR_2"/>
    <property type="match status" value="1"/>
</dbReference>
<dbReference type="Pfam" id="PF13516">
    <property type="entry name" value="LRR_6"/>
    <property type="match status" value="1"/>
</dbReference>
<reference evidence="14 15" key="1">
    <citation type="submission" date="2019-06" db="EMBL/GenBank/DDBJ databases">
        <title>WGS assembly of Gossypium darwinii.</title>
        <authorList>
            <person name="Chen Z.J."/>
            <person name="Sreedasyam A."/>
            <person name="Ando A."/>
            <person name="Song Q."/>
            <person name="De L."/>
            <person name="Hulse-Kemp A."/>
            <person name="Ding M."/>
            <person name="Ye W."/>
            <person name="Kirkbride R."/>
            <person name="Jenkins J."/>
            <person name="Plott C."/>
            <person name="Lovell J."/>
            <person name="Lin Y.-M."/>
            <person name="Vaughn R."/>
            <person name="Liu B."/>
            <person name="Li W."/>
            <person name="Simpson S."/>
            <person name="Scheffler B."/>
            <person name="Saski C."/>
            <person name="Grover C."/>
            <person name="Hu G."/>
            <person name="Conover J."/>
            <person name="Carlson J."/>
            <person name="Shu S."/>
            <person name="Boston L."/>
            <person name="Williams M."/>
            <person name="Peterson D."/>
            <person name="Mcgee K."/>
            <person name="Jones D."/>
            <person name="Wendel J."/>
            <person name="Stelly D."/>
            <person name="Grimwood J."/>
            <person name="Schmutz J."/>
        </authorList>
    </citation>
    <scope>NUCLEOTIDE SEQUENCE [LARGE SCALE GENOMIC DNA]</scope>
    <source>
        <strain evidence="14">1808015.09</strain>
    </source>
</reference>
<comment type="similarity">
    <text evidence="3">Belongs to the RLP family.</text>
</comment>
<evidence type="ECO:0000256" key="13">
    <source>
        <dbReference type="SAM" id="SignalP"/>
    </source>
</evidence>
<dbReference type="PANTHER" id="PTHR48062:SF37">
    <property type="entry name" value="LRR RECEPTOR-LIKE SERINE_THREONINE-PROTEIN KINASE FLS2"/>
    <property type="match status" value="1"/>
</dbReference>
<dbReference type="InterPro" id="IPR003591">
    <property type="entry name" value="Leu-rich_rpt_typical-subtyp"/>
</dbReference>
<keyword evidence="15" id="KW-1185">Reference proteome</keyword>
<dbReference type="GO" id="GO:0005886">
    <property type="term" value="C:plasma membrane"/>
    <property type="evidence" value="ECO:0007669"/>
    <property type="project" value="UniProtKB-SubCell"/>
</dbReference>
<evidence type="ECO:0000256" key="4">
    <source>
        <dbReference type="ARBA" id="ARBA00022475"/>
    </source>
</evidence>
<dbReference type="InterPro" id="IPR013101">
    <property type="entry name" value="LRR_PRU1-like"/>
</dbReference>
<evidence type="ECO:0000256" key="5">
    <source>
        <dbReference type="ARBA" id="ARBA00022614"/>
    </source>
</evidence>
<accession>A0A5D2F1W7</accession>
<dbReference type="InterPro" id="IPR051502">
    <property type="entry name" value="RLP_Defense_Trigger"/>
</dbReference>
<dbReference type="Pfam" id="PF00560">
    <property type="entry name" value="LRR_1"/>
    <property type="match status" value="4"/>
</dbReference>
<keyword evidence="6 12" id="KW-0812">Transmembrane</keyword>
<dbReference type="PROSITE" id="PS51450">
    <property type="entry name" value="LRR"/>
    <property type="match status" value="1"/>
</dbReference>
<dbReference type="SMART" id="SM00369">
    <property type="entry name" value="LRR_TYP"/>
    <property type="match status" value="7"/>
</dbReference>
<evidence type="ECO:0000256" key="7">
    <source>
        <dbReference type="ARBA" id="ARBA00022737"/>
    </source>
</evidence>
<dbReference type="InterPro" id="IPR032675">
    <property type="entry name" value="LRR_dom_sf"/>
</dbReference>
<dbReference type="PANTHER" id="PTHR48062">
    <property type="entry name" value="RECEPTOR-LIKE PROTEIN 14"/>
    <property type="match status" value="1"/>
</dbReference>
<keyword evidence="7" id="KW-0677">Repeat</keyword>
<keyword evidence="9 12" id="KW-0472">Membrane</keyword>
<organism evidence="14 15">
    <name type="scientific">Gossypium darwinii</name>
    <name type="common">Darwin's cotton</name>
    <name type="synonym">Gossypium barbadense var. darwinii</name>
    <dbReference type="NCBI Taxonomy" id="34276"/>
    <lineage>
        <taxon>Eukaryota</taxon>
        <taxon>Viridiplantae</taxon>
        <taxon>Streptophyta</taxon>
        <taxon>Embryophyta</taxon>
        <taxon>Tracheophyta</taxon>
        <taxon>Spermatophyta</taxon>
        <taxon>Magnoliopsida</taxon>
        <taxon>eudicotyledons</taxon>
        <taxon>Gunneridae</taxon>
        <taxon>Pentapetalae</taxon>
        <taxon>rosids</taxon>
        <taxon>malvids</taxon>
        <taxon>Malvales</taxon>
        <taxon>Malvaceae</taxon>
        <taxon>Malvoideae</taxon>
        <taxon>Gossypium</taxon>
    </lineage>
</organism>
<sequence length="963" mass="107923">MESKWIRVVIVIMISVLILEEAKWSNGCWDEERTALLQLKSFFKFNMREVGSDCCEWKWGWVECNAATRRVTGLSLSVAKYESYLFNASIFLPFGDLRILDLSNIGLVGSVKNEGSGRQLKLISLEEIDLSSNLFNNNIFAELSGFLNLKSLNIRWNQLNGSIDVKEFCGWSNLESLDLSENEVNQFMTYEENRCLQKLKVLYLDAVSTDGNTSLVSLLEAFPFVKTLFLRDNCFLNKTMVNTKLHVLRNVENLIMDYTPLQINFLGSIGILTSLKALSLFNCGLTGTLPAHGGLCFLNHLEELNLKGNALAGAIASCLVNLTSLRYLDISNNHFTGNIASTPLTNLTMLQFLSFSKNQFQVPVSFRSFANHSNLKALLANENKLVAEPAGLQTWLPKFQLKIFSLLNCTIEEHGKLQLPSFLYFQHDLRYVDLSYCNFGELSMKRLERLDLSHNNLFGGIPEELAMSTSFLRIRLSNNSLSGKIIPAIYRLISSLEALYLDGNKFEGDISDFSTTSSKNLQVLDLSSNHFSGKLPRWLWNHTDLWVLDLSKNHFEGLIPMELCNLVSLEFLDLSLNHLSGTIPSCSNLKMMKHVHLANNRLSGTLSKALCNSSSLVTLDFSENNLTGRIPGWISTLPALSVLLLKANQFHGEFPLHLCRLQSLSILDLSQNKLSGHVPFCLSNLTFKPKNEKSHINSANFGFGSFDHVLVDMGLTIYNLTKDYMGSVFPLRKYDHFTFAEEKIEFSTKGATYTYKGNILDLLSAIDLSCNQLTGIIPPGLGNLSEIRGLNLSHNNLTGPIPSTFSKLKQIESLDLSSNHLNGRIPPQLTEMNALEVFNVTHNNLSGPLPDRKAQFGTFDESSYEGNPLLCGLPLNNSCNHGDSRGTSSALASEEEHGLIGMGDFYISFAVSYAIMFLTTIIVLYINSYWSQACYYFIKDGSITCYFFVVDSLCRLPCFRRNI</sequence>
<dbReference type="EMBL" id="CM017697">
    <property type="protein sequence ID" value="TYG99122.1"/>
    <property type="molecule type" value="Genomic_DNA"/>
</dbReference>
<comment type="subcellular location">
    <subcellularLocation>
        <location evidence="2">Cell membrane</location>
    </subcellularLocation>
    <subcellularLocation>
        <location evidence="1">Membrane</location>
        <topology evidence="1">Single-pass membrane protein</topology>
    </subcellularLocation>
</comment>
<keyword evidence="13" id="KW-0732">Signal</keyword>
<dbReference type="Pfam" id="PF13855">
    <property type="entry name" value="LRR_8"/>
    <property type="match status" value="3"/>
</dbReference>
<evidence type="ECO:0000256" key="12">
    <source>
        <dbReference type="SAM" id="Phobius"/>
    </source>
</evidence>
<protein>
    <recommendedName>
        <fullName evidence="16">Leucine-rich repeat-containing N-terminal plant-type domain-containing protein</fullName>
    </recommendedName>
</protein>
<dbReference type="FunFam" id="3.80.10.10:FF:000213">
    <property type="entry name" value="Tyrosine-sulfated glycopeptide receptor 1"/>
    <property type="match status" value="1"/>
</dbReference>
<dbReference type="Proteomes" id="UP000323506">
    <property type="component" value="Chromosome A10"/>
</dbReference>
<feature type="chain" id="PRO_5023110293" description="Leucine-rich repeat-containing N-terminal plant-type domain-containing protein" evidence="13">
    <location>
        <begin position="25"/>
        <end position="963"/>
    </location>
</feature>
<evidence type="ECO:0000313" key="14">
    <source>
        <dbReference type="EMBL" id="TYG99122.1"/>
    </source>
</evidence>
<evidence type="ECO:0000256" key="2">
    <source>
        <dbReference type="ARBA" id="ARBA00004236"/>
    </source>
</evidence>
<feature type="signal peptide" evidence="13">
    <location>
        <begin position="1"/>
        <end position="24"/>
    </location>
</feature>
<evidence type="ECO:0000256" key="6">
    <source>
        <dbReference type="ARBA" id="ARBA00022692"/>
    </source>
</evidence>
<evidence type="ECO:0000256" key="9">
    <source>
        <dbReference type="ARBA" id="ARBA00023136"/>
    </source>
</evidence>
<gene>
    <name evidence="14" type="ORF">ES288_A10G170200v1</name>
</gene>